<dbReference type="PANTHER" id="PTHR12608">
    <property type="entry name" value="TRANSMEMBRANE PROTEIN HTP-1 RELATED"/>
    <property type="match status" value="1"/>
</dbReference>
<keyword evidence="5 6" id="KW-0472">Membrane</keyword>
<dbReference type="HOGENOM" id="CLU_140894_3_0_6"/>
<comment type="caution">
    <text evidence="6">Lacks conserved residue(s) required for the propagation of feature annotation.</text>
</comment>
<keyword evidence="8" id="KW-1185">Reference proteome</keyword>
<comment type="similarity">
    <text evidence="2 6">Belongs to the GDT1 family.</text>
</comment>
<evidence type="ECO:0000313" key="7">
    <source>
        <dbReference type="EMBL" id="EAR20737.1"/>
    </source>
</evidence>
<evidence type="ECO:0000256" key="4">
    <source>
        <dbReference type="ARBA" id="ARBA00022989"/>
    </source>
</evidence>
<dbReference type="RefSeq" id="WP_005003153.1">
    <property type="nucleotide sequence ID" value="NZ_CH672427.1"/>
</dbReference>
<reference evidence="7 8" key="1">
    <citation type="submission" date="2006-02" db="EMBL/GenBank/DDBJ databases">
        <authorList>
            <person name="Waterbury J."/>
            <person name="Ferriera S."/>
            <person name="Johnson J."/>
            <person name="Kravitz S."/>
            <person name="Halpern A."/>
            <person name="Remington K."/>
            <person name="Beeson K."/>
            <person name="Tran B."/>
            <person name="Rogers Y.-H."/>
            <person name="Friedman R."/>
            <person name="Venter J.C."/>
        </authorList>
    </citation>
    <scope>NUCLEOTIDE SEQUENCE [LARGE SCALE GENOMIC DNA]</scope>
    <source>
        <strain evidence="7 8">Nb-231</strain>
    </source>
</reference>
<sequence length="109" mass="11353">MDYSALASAFALLFLAAVGDKTQLAMVALAAQSGALWSVFVGGTLALWAVSLLGILVGRTLLRRVSPRWVHRSAAVLFLIFGVLALGKVIAGLAGAEGFRLASDSRPIL</sequence>
<dbReference type="GO" id="GO:0016020">
    <property type="term" value="C:membrane"/>
    <property type="evidence" value="ECO:0007669"/>
    <property type="project" value="UniProtKB-SubCell"/>
</dbReference>
<keyword evidence="3 6" id="KW-0812">Transmembrane</keyword>
<dbReference type="InterPro" id="IPR001727">
    <property type="entry name" value="GDT1-like"/>
</dbReference>
<dbReference type="PANTHER" id="PTHR12608:SF1">
    <property type="entry name" value="TRANSMEMBRANE PROTEIN 165"/>
    <property type="match status" value="1"/>
</dbReference>
<comment type="caution">
    <text evidence="7">The sequence shown here is derived from an EMBL/GenBank/DDBJ whole genome shotgun (WGS) entry which is preliminary data.</text>
</comment>
<feature type="transmembrane region" description="Helical" evidence="6">
    <location>
        <begin position="35"/>
        <end position="62"/>
    </location>
</feature>
<evidence type="ECO:0000256" key="5">
    <source>
        <dbReference type="ARBA" id="ARBA00023136"/>
    </source>
</evidence>
<accession>A4BU63</accession>
<dbReference type="eggNOG" id="COG2119">
    <property type="taxonomic scope" value="Bacteria"/>
</dbReference>
<evidence type="ECO:0000256" key="2">
    <source>
        <dbReference type="ARBA" id="ARBA00009190"/>
    </source>
</evidence>
<organism evidence="7 8">
    <name type="scientific">Nitrococcus mobilis Nb-231</name>
    <dbReference type="NCBI Taxonomy" id="314278"/>
    <lineage>
        <taxon>Bacteria</taxon>
        <taxon>Pseudomonadati</taxon>
        <taxon>Pseudomonadota</taxon>
        <taxon>Gammaproteobacteria</taxon>
        <taxon>Chromatiales</taxon>
        <taxon>Ectothiorhodospiraceae</taxon>
        <taxon>Nitrococcus</taxon>
    </lineage>
</organism>
<comment type="subcellular location">
    <subcellularLocation>
        <location evidence="1 6">Membrane</location>
        <topology evidence="1 6">Multi-pass membrane protein</topology>
    </subcellularLocation>
</comment>
<evidence type="ECO:0000256" key="6">
    <source>
        <dbReference type="RuleBase" id="RU365102"/>
    </source>
</evidence>
<dbReference type="EMBL" id="AAOF01000017">
    <property type="protein sequence ID" value="EAR20737.1"/>
    <property type="molecule type" value="Genomic_DNA"/>
</dbReference>
<evidence type="ECO:0000256" key="1">
    <source>
        <dbReference type="ARBA" id="ARBA00004141"/>
    </source>
</evidence>
<protein>
    <recommendedName>
        <fullName evidence="6">GDT1 family protein</fullName>
    </recommendedName>
</protein>
<dbReference type="GO" id="GO:0046873">
    <property type="term" value="F:metal ion transmembrane transporter activity"/>
    <property type="evidence" value="ECO:0007669"/>
    <property type="project" value="InterPro"/>
</dbReference>
<proteinExistence type="inferred from homology"/>
<dbReference type="AlphaFoldDB" id="A4BU63"/>
<evidence type="ECO:0000256" key="3">
    <source>
        <dbReference type="ARBA" id="ARBA00022692"/>
    </source>
</evidence>
<feature type="transmembrane region" description="Helical" evidence="6">
    <location>
        <begin position="74"/>
        <end position="96"/>
    </location>
</feature>
<evidence type="ECO:0000313" key="8">
    <source>
        <dbReference type="Proteomes" id="UP000003374"/>
    </source>
</evidence>
<dbReference type="Proteomes" id="UP000003374">
    <property type="component" value="Unassembled WGS sequence"/>
</dbReference>
<name>A4BU63_9GAMM</name>
<dbReference type="Pfam" id="PF01169">
    <property type="entry name" value="GDT1"/>
    <property type="match status" value="1"/>
</dbReference>
<keyword evidence="4 6" id="KW-1133">Transmembrane helix</keyword>
<gene>
    <name evidence="7" type="ORF">NB231_12641</name>
</gene>
<dbReference type="STRING" id="314278.NB231_12641"/>